<dbReference type="AlphaFoldDB" id="A0A7U2F619"/>
<evidence type="ECO:0000313" key="3">
    <source>
        <dbReference type="Proteomes" id="UP000663193"/>
    </source>
</evidence>
<proteinExistence type="predicted"/>
<dbReference type="Proteomes" id="UP000663193">
    <property type="component" value="Chromosome 8"/>
</dbReference>
<evidence type="ECO:0000256" key="1">
    <source>
        <dbReference type="SAM" id="MobiDB-lite"/>
    </source>
</evidence>
<keyword evidence="3" id="KW-1185">Reference proteome</keyword>
<reference evidence="3" key="1">
    <citation type="journal article" date="2021" name="BMC Genomics">
        <title>Chromosome-level genome assembly and manually-curated proteome of model necrotroph Parastagonospora nodorum Sn15 reveals a genome-wide trove of candidate effector homologs, and redundancy of virulence-related functions within an accessory chromosome.</title>
        <authorList>
            <person name="Bertazzoni S."/>
            <person name="Jones D.A.B."/>
            <person name="Phan H.T."/>
            <person name="Tan K.-C."/>
            <person name="Hane J.K."/>
        </authorList>
    </citation>
    <scope>NUCLEOTIDE SEQUENCE [LARGE SCALE GENOMIC DNA]</scope>
    <source>
        <strain evidence="3">SN15 / ATCC MYA-4574 / FGSC 10173)</strain>
    </source>
</reference>
<dbReference type="EMBL" id="CP069030">
    <property type="protein sequence ID" value="QRC98268.1"/>
    <property type="molecule type" value="Genomic_DNA"/>
</dbReference>
<dbReference type="OMA" id="TAFHLWS"/>
<dbReference type="VEuPathDB" id="FungiDB:JI435_043460"/>
<feature type="region of interest" description="Disordered" evidence="1">
    <location>
        <begin position="77"/>
        <end position="102"/>
    </location>
</feature>
<name>A0A7U2F619_PHANO</name>
<dbReference type="OrthoDB" id="5316527at2759"/>
<organism evidence="2 3">
    <name type="scientific">Phaeosphaeria nodorum (strain SN15 / ATCC MYA-4574 / FGSC 10173)</name>
    <name type="common">Glume blotch fungus</name>
    <name type="synonym">Parastagonospora nodorum</name>
    <dbReference type="NCBI Taxonomy" id="321614"/>
    <lineage>
        <taxon>Eukaryota</taxon>
        <taxon>Fungi</taxon>
        <taxon>Dikarya</taxon>
        <taxon>Ascomycota</taxon>
        <taxon>Pezizomycotina</taxon>
        <taxon>Dothideomycetes</taxon>
        <taxon>Pleosporomycetidae</taxon>
        <taxon>Pleosporales</taxon>
        <taxon>Pleosporineae</taxon>
        <taxon>Phaeosphaeriaceae</taxon>
        <taxon>Parastagonospora</taxon>
    </lineage>
</organism>
<feature type="region of interest" description="Disordered" evidence="1">
    <location>
        <begin position="282"/>
        <end position="330"/>
    </location>
</feature>
<evidence type="ECO:0000313" key="2">
    <source>
        <dbReference type="EMBL" id="QRC98268.1"/>
    </source>
</evidence>
<gene>
    <name evidence="2" type="ORF">JI435_043460</name>
</gene>
<protein>
    <submittedName>
        <fullName evidence="2">Uncharacterized protein</fullName>
    </submittedName>
</protein>
<accession>A0A7U2F619</accession>
<sequence length="412" mass="45667">MLRAQVLRRTFSLYNRVPYSRIAQSAARDGHESVTVHRVRISRPVVSNSRLVGTIAVAAAFWGLSRYISVEVEVEKADAKGQDPASPGAIGGATEEEEDDDDTEDILLFLPTGFSRPSPRTFYKGSDPEWQEFKKLATDRPRVEKIRNELIFMMRNMAEKNTGWTSRLGKIDTSKGKAWIELKFPDGPPPRYEQPGLALTGDLEWRKATHPVEDLHHQRLNKLLFPSVVSNALYADLKQKALLSWKSFKLSVGLEQNPKPRPTPVPGSIQDEVAKFVARGEKKPETTGVSATPAASSPPAAPAVNSTDAADPASSLSSQQAKELGLNLPDPKNFTLDLTKFQQEVKKSSKPYRQPPPRGSFLVMGLIDIYGEKARITLNVAAWYDPKQGRYVSIKTGIYNLVDHSQRPRGGP</sequence>
<feature type="compositionally biased region" description="Low complexity" evidence="1">
    <location>
        <begin position="286"/>
        <end position="307"/>
    </location>
</feature>